<keyword evidence="2" id="KW-1133">Transmembrane helix</keyword>
<dbReference type="OrthoDB" id="4005299at2759"/>
<evidence type="ECO:0000256" key="3">
    <source>
        <dbReference type="SAM" id="SignalP"/>
    </source>
</evidence>
<feature type="transmembrane region" description="Helical" evidence="2">
    <location>
        <begin position="398"/>
        <end position="415"/>
    </location>
</feature>
<keyword evidence="2" id="KW-0472">Membrane</keyword>
<feature type="domain" description="Protein YTP1-like C-terminal" evidence="5">
    <location>
        <begin position="289"/>
        <end position="578"/>
    </location>
</feature>
<evidence type="ECO:0000259" key="5">
    <source>
        <dbReference type="Pfam" id="PF10355"/>
    </source>
</evidence>
<feature type="transmembrane region" description="Helical" evidence="2">
    <location>
        <begin position="522"/>
        <end position="543"/>
    </location>
</feature>
<feature type="transmembrane region" description="Helical" evidence="2">
    <location>
        <begin position="555"/>
        <end position="581"/>
    </location>
</feature>
<feature type="transmembrane region" description="Helical" evidence="2">
    <location>
        <begin position="135"/>
        <end position="156"/>
    </location>
</feature>
<feature type="chain" id="PRO_5016348935" evidence="3">
    <location>
        <begin position="23"/>
        <end position="599"/>
    </location>
</feature>
<dbReference type="Pfam" id="PF10348">
    <property type="entry name" value="DUF2427"/>
    <property type="match status" value="1"/>
</dbReference>
<dbReference type="PANTHER" id="PTHR31685">
    <property type="entry name" value="INTEGRAL MEMBRANE PROTEIN (AFU_ORTHOLOGUE AFUA_6G12730)-RELATED"/>
    <property type="match status" value="1"/>
</dbReference>
<dbReference type="Pfam" id="PF10355">
    <property type="entry name" value="Ytp1"/>
    <property type="match status" value="1"/>
</dbReference>
<keyword evidence="2" id="KW-0812">Transmembrane</keyword>
<dbReference type="AlphaFoldDB" id="A0A319D1Y5"/>
<keyword evidence="3" id="KW-0732">Signal</keyword>
<organism evidence="6 7">
    <name type="scientific">Aspergillus ellipticus CBS 707.79</name>
    <dbReference type="NCBI Taxonomy" id="1448320"/>
    <lineage>
        <taxon>Eukaryota</taxon>
        <taxon>Fungi</taxon>
        <taxon>Dikarya</taxon>
        <taxon>Ascomycota</taxon>
        <taxon>Pezizomycotina</taxon>
        <taxon>Eurotiomycetes</taxon>
        <taxon>Eurotiomycetidae</taxon>
        <taxon>Eurotiales</taxon>
        <taxon>Aspergillaceae</taxon>
        <taxon>Aspergillus</taxon>
        <taxon>Aspergillus subgen. Circumdati</taxon>
    </lineage>
</organism>
<proteinExistence type="predicted"/>
<dbReference type="EMBL" id="KZ825943">
    <property type="protein sequence ID" value="PYH91526.1"/>
    <property type="molecule type" value="Genomic_DNA"/>
</dbReference>
<name>A0A319D1Y5_9EURO</name>
<evidence type="ECO:0000259" key="4">
    <source>
        <dbReference type="Pfam" id="PF10348"/>
    </source>
</evidence>
<evidence type="ECO:0000313" key="6">
    <source>
        <dbReference type="EMBL" id="PYH91526.1"/>
    </source>
</evidence>
<feature type="transmembrane region" description="Helical" evidence="2">
    <location>
        <begin position="487"/>
        <end position="507"/>
    </location>
</feature>
<sequence length="599" mass="65958">MWQRASRAAFAAAFLLVSIANALPHGDDDAMDMDMAMDMSNSNSTQAAHPEAQADAPMSYFAYGKHSGAILAHIGLMVLAWCFVLPTAVMFSIAHSRCALPSQFLFLVLNAVGLLIGIIYNSQTPDLYENNAHHKIGWIGTWIMSAQVIMSLIFAYSGRGETESSSYERAAFLPVSTDEMAEIPHTYSAGIRHSYRWSRDSGQGTERNSSSLHSRPGSPSCSSPSDEYDGFEKPEGPIPEPSAHSRGCFRVSFADRFLASRVPRMVSSRVLRVISTIYNVIDRIILPFGFIAIATGGITYGGLMRGNQVFNGLAHFIKGGIFFWYGLLTLGRMLGSWADLGWAWNVKPSSAIVGSWKAKIPTGEFVESFVIFLYGITNVFLEHLAGWGNAWTATDLEHVSISIMFFGGGLCGMLFESRRVKKWLNSTILQYPSHLDAHTSTDTAWQLPDTQGVSLNPMPALIILLLGTMMSSHHQDSMVSTMVHKQWGNMLVGFALARGMTYVIMYLKPPTSYLPSRPPTEIVAAFCLMSGGLVFMLSTRSVIQVLEYYDLDAMFVFTVTMGLTAFIMACEIIAIAIKAWAVKRESRPRLPPFQFPASA</sequence>
<gene>
    <name evidence="6" type="ORF">BO71DRAFT_46835</name>
</gene>
<accession>A0A319D1Y5</accession>
<dbReference type="STRING" id="1448320.A0A319D1Y5"/>
<protein>
    <submittedName>
        <fullName evidence="6">Integral membrane protein</fullName>
    </submittedName>
</protein>
<dbReference type="PANTHER" id="PTHR31685:SF3">
    <property type="entry name" value="INTEGRAL MEMBRANE PROTEIN (AFU_ORTHOLOGUE AFUA_6G12730)"/>
    <property type="match status" value="1"/>
</dbReference>
<feature type="transmembrane region" description="Helical" evidence="2">
    <location>
        <begin position="284"/>
        <end position="303"/>
    </location>
</feature>
<evidence type="ECO:0000313" key="7">
    <source>
        <dbReference type="Proteomes" id="UP000247810"/>
    </source>
</evidence>
<feature type="domain" description="DUF2427" evidence="4">
    <location>
        <begin position="56"/>
        <end position="155"/>
    </location>
</feature>
<dbReference type="Proteomes" id="UP000247810">
    <property type="component" value="Unassembled WGS sequence"/>
</dbReference>
<dbReference type="InterPro" id="IPR018825">
    <property type="entry name" value="DUF2427"/>
</dbReference>
<keyword evidence="7" id="KW-1185">Reference proteome</keyword>
<feature type="transmembrane region" description="Helical" evidence="2">
    <location>
        <begin position="104"/>
        <end position="123"/>
    </location>
</feature>
<feature type="compositionally biased region" description="Low complexity" evidence="1">
    <location>
        <begin position="209"/>
        <end position="225"/>
    </location>
</feature>
<evidence type="ECO:0000256" key="2">
    <source>
        <dbReference type="SAM" id="Phobius"/>
    </source>
</evidence>
<dbReference type="InterPro" id="IPR018827">
    <property type="entry name" value="YTP1_C"/>
</dbReference>
<feature type="transmembrane region" description="Helical" evidence="2">
    <location>
        <begin position="323"/>
        <end position="344"/>
    </location>
</feature>
<feature type="signal peptide" evidence="3">
    <location>
        <begin position="1"/>
        <end position="22"/>
    </location>
</feature>
<reference evidence="6 7" key="1">
    <citation type="submission" date="2018-02" db="EMBL/GenBank/DDBJ databases">
        <title>The genomes of Aspergillus section Nigri reveals drivers in fungal speciation.</title>
        <authorList>
            <consortium name="DOE Joint Genome Institute"/>
            <person name="Vesth T.C."/>
            <person name="Nybo J."/>
            <person name="Theobald S."/>
            <person name="Brandl J."/>
            <person name="Frisvad J.C."/>
            <person name="Nielsen K.F."/>
            <person name="Lyhne E.K."/>
            <person name="Kogle M.E."/>
            <person name="Kuo A."/>
            <person name="Riley R."/>
            <person name="Clum A."/>
            <person name="Nolan M."/>
            <person name="Lipzen A."/>
            <person name="Salamov A."/>
            <person name="Henrissat B."/>
            <person name="Wiebenga A."/>
            <person name="De vries R.P."/>
            <person name="Grigoriev I.V."/>
            <person name="Mortensen U.H."/>
            <person name="Andersen M.R."/>
            <person name="Baker S.E."/>
        </authorList>
    </citation>
    <scope>NUCLEOTIDE SEQUENCE [LARGE SCALE GENOMIC DNA]</scope>
    <source>
        <strain evidence="6 7">CBS 707.79</strain>
    </source>
</reference>
<feature type="transmembrane region" description="Helical" evidence="2">
    <location>
        <begin position="70"/>
        <end position="92"/>
    </location>
</feature>
<feature type="transmembrane region" description="Helical" evidence="2">
    <location>
        <begin position="365"/>
        <end position="386"/>
    </location>
</feature>
<dbReference type="VEuPathDB" id="FungiDB:BO71DRAFT_46835"/>
<feature type="region of interest" description="Disordered" evidence="1">
    <location>
        <begin position="198"/>
        <end position="243"/>
    </location>
</feature>
<evidence type="ECO:0000256" key="1">
    <source>
        <dbReference type="SAM" id="MobiDB-lite"/>
    </source>
</evidence>